<dbReference type="AlphaFoldDB" id="A0A8K0CFB5"/>
<dbReference type="Proteomes" id="UP000801492">
    <property type="component" value="Unassembled WGS sequence"/>
</dbReference>
<evidence type="ECO:0000313" key="2">
    <source>
        <dbReference type="Proteomes" id="UP000801492"/>
    </source>
</evidence>
<name>A0A8K0CFB5_IGNLU</name>
<proteinExistence type="predicted"/>
<keyword evidence="2" id="KW-1185">Reference proteome</keyword>
<accession>A0A8K0CFB5</accession>
<comment type="caution">
    <text evidence="1">The sequence shown here is derived from an EMBL/GenBank/DDBJ whole genome shotgun (WGS) entry which is preliminary data.</text>
</comment>
<gene>
    <name evidence="1" type="ORF">ILUMI_19890</name>
</gene>
<protein>
    <submittedName>
        <fullName evidence="1">Uncharacterized protein</fullName>
    </submittedName>
</protein>
<sequence>MAELDIDWSKLPEDVREKLAELDLELSEEVVLKYRGMIPNASTVFFGTTSGHEINPDKFNEFTKATAELFVKRYGWYRMPVNFHKILVHRSQVIKSLLLPIGMLSEEAQEASNKNYNLPASK</sequence>
<evidence type="ECO:0000313" key="1">
    <source>
        <dbReference type="EMBL" id="KAF2886283.1"/>
    </source>
</evidence>
<dbReference type="EMBL" id="VTPC01088184">
    <property type="protein sequence ID" value="KAF2886283.1"/>
    <property type="molecule type" value="Genomic_DNA"/>
</dbReference>
<reference evidence="1" key="1">
    <citation type="submission" date="2019-08" db="EMBL/GenBank/DDBJ databases">
        <title>The genome of the North American firefly Photinus pyralis.</title>
        <authorList>
            <consortium name="Photinus pyralis genome working group"/>
            <person name="Fallon T.R."/>
            <person name="Sander Lower S.E."/>
            <person name="Weng J.-K."/>
        </authorList>
    </citation>
    <scope>NUCLEOTIDE SEQUENCE</scope>
    <source>
        <strain evidence="1">TRF0915ILg1</strain>
        <tissue evidence="1">Whole body</tissue>
    </source>
</reference>
<organism evidence="1 2">
    <name type="scientific">Ignelater luminosus</name>
    <name type="common">Cucubano</name>
    <name type="synonym">Pyrophorus luminosus</name>
    <dbReference type="NCBI Taxonomy" id="2038154"/>
    <lineage>
        <taxon>Eukaryota</taxon>
        <taxon>Metazoa</taxon>
        <taxon>Ecdysozoa</taxon>
        <taxon>Arthropoda</taxon>
        <taxon>Hexapoda</taxon>
        <taxon>Insecta</taxon>
        <taxon>Pterygota</taxon>
        <taxon>Neoptera</taxon>
        <taxon>Endopterygota</taxon>
        <taxon>Coleoptera</taxon>
        <taxon>Polyphaga</taxon>
        <taxon>Elateriformia</taxon>
        <taxon>Elateroidea</taxon>
        <taxon>Elateridae</taxon>
        <taxon>Agrypninae</taxon>
        <taxon>Pyrophorini</taxon>
        <taxon>Ignelater</taxon>
    </lineage>
</organism>
<dbReference type="OrthoDB" id="6750861at2759"/>